<dbReference type="Gene3D" id="1.20.144.10">
    <property type="entry name" value="Phosphatidic acid phosphatase type 2/haloperoxidase"/>
    <property type="match status" value="1"/>
</dbReference>
<dbReference type="CDD" id="cd03392">
    <property type="entry name" value="PAP2_like_2"/>
    <property type="match status" value="1"/>
</dbReference>
<gene>
    <name evidence="3" type="ORF">BN381_290038</name>
</gene>
<dbReference type="STRING" id="1229780.BN381_290038"/>
<keyword evidence="4" id="KW-1185">Reference proteome</keyword>
<proteinExistence type="predicted"/>
<name>R4YYM3_9ACTN</name>
<dbReference type="SUPFAM" id="SSF48317">
    <property type="entry name" value="Acid phosphatase/Vanadium-dependent haloperoxidase"/>
    <property type="match status" value="1"/>
</dbReference>
<evidence type="ECO:0000256" key="1">
    <source>
        <dbReference type="SAM" id="Phobius"/>
    </source>
</evidence>
<dbReference type="InterPro" id="IPR036938">
    <property type="entry name" value="PAP2/HPO_sf"/>
</dbReference>
<dbReference type="EC" id="3.1.3.-" evidence="3"/>
<evidence type="ECO:0000259" key="2">
    <source>
        <dbReference type="SMART" id="SM00014"/>
    </source>
</evidence>
<feature type="transmembrane region" description="Helical" evidence="1">
    <location>
        <begin position="157"/>
        <end position="177"/>
    </location>
</feature>
<feature type="domain" description="Phosphatidic acid phosphatase type 2/haloperoxidase" evidence="2">
    <location>
        <begin position="76"/>
        <end position="198"/>
    </location>
</feature>
<organism evidence="3 4">
    <name type="scientific">Candidatus Neomicrothrix parvicella RN1</name>
    <dbReference type="NCBI Taxonomy" id="1229780"/>
    <lineage>
        <taxon>Bacteria</taxon>
        <taxon>Bacillati</taxon>
        <taxon>Actinomycetota</taxon>
        <taxon>Acidimicrobiia</taxon>
        <taxon>Acidimicrobiales</taxon>
        <taxon>Microthrixaceae</taxon>
        <taxon>Candidatus Neomicrothrix</taxon>
    </lineage>
</organism>
<dbReference type="PANTHER" id="PTHR14969">
    <property type="entry name" value="SPHINGOSINE-1-PHOSPHATE PHOSPHOHYDROLASE"/>
    <property type="match status" value="1"/>
</dbReference>
<dbReference type="InterPro" id="IPR000326">
    <property type="entry name" value="PAP2/HPO"/>
</dbReference>
<evidence type="ECO:0000313" key="3">
    <source>
        <dbReference type="EMBL" id="CCM63679.1"/>
    </source>
</evidence>
<feature type="transmembrane region" description="Helical" evidence="1">
    <location>
        <begin position="46"/>
        <end position="68"/>
    </location>
</feature>
<accession>R4YYM3</accession>
<dbReference type="eggNOG" id="COG0671">
    <property type="taxonomic scope" value="Bacteria"/>
</dbReference>
<feature type="transmembrane region" description="Helical" evidence="1">
    <location>
        <begin position="80"/>
        <end position="98"/>
    </location>
</feature>
<dbReference type="GO" id="GO:0016787">
    <property type="term" value="F:hydrolase activity"/>
    <property type="evidence" value="ECO:0007669"/>
    <property type="project" value="UniProtKB-KW"/>
</dbReference>
<keyword evidence="1" id="KW-0812">Transmembrane</keyword>
<feature type="transmembrane region" description="Helical" evidence="1">
    <location>
        <begin position="183"/>
        <end position="201"/>
    </location>
</feature>
<comment type="caution">
    <text evidence="3">The sequence shown here is derived from an EMBL/GenBank/DDBJ whole genome shotgun (WGS) entry which is preliminary data.</text>
</comment>
<feature type="transmembrane region" description="Helical" evidence="1">
    <location>
        <begin position="118"/>
        <end position="136"/>
    </location>
</feature>
<dbReference type="SMART" id="SM00014">
    <property type="entry name" value="acidPPc"/>
    <property type="match status" value="1"/>
</dbReference>
<keyword evidence="3" id="KW-0378">Hydrolase</keyword>
<dbReference type="EMBL" id="CANL01000022">
    <property type="protein sequence ID" value="CCM63679.1"/>
    <property type="molecule type" value="Genomic_DNA"/>
</dbReference>
<dbReference type="AlphaFoldDB" id="R4YYM3"/>
<dbReference type="Pfam" id="PF01569">
    <property type="entry name" value="PAP2"/>
    <property type="match status" value="1"/>
</dbReference>
<keyword evidence="1" id="KW-0472">Membrane</keyword>
<reference evidence="3 4" key="1">
    <citation type="journal article" date="2013" name="ISME J.">
        <title>Metabolic model for the filamentous 'Candidatus Microthrix parvicella' based on genomic and metagenomic analyses.</title>
        <authorList>
            <person name="Jon McIlroy S."/>
            <person name="Kristiansen R."/>
            <person name="Albertsen M."/>
            <person name="Michael Karst S."/>
            <person name="Rossetti S."/>
            <person name="Lund Nielsen J."/>
            <person name="Tandoi V."/>
            <person name="James Seviour R."/>
            <person name="Nielsen P.H."/>
        </authorList>
    </citation>
    <scope>NUCLEOTIDE SEQUENCE [LARGE SCALE GENOMIC DNA]</scope>
    <source>
        <strain evidence="3 4">RN1</strain>
    </source>
</reference>
<dbReference type="HOGENOM" id="CLU_072573_3_3_11"/>
<keyword evidence="1" id="KW-1133">Transmembrane helix</keyword>
<dbReference type="Proteomes" id="UP000018291">
    <property type="component" value="Unassembled WGS sequence"/>
</dbReference>
<dbReference type="PANTHER" id="PTHR14969:SF13">
    <property type="entry name" value="AT30094P"/>
    <property type="match status" value="1"/>
</dbReference>
<sequence length="206" mass="21692">MAVVYLTGLALSLPVRWGPVDRIDERLTTAVVGWVGRHRIVRETALVVTNLGAPVLLALVVAIGAGLLWRRGDLNGARTLLLCGVLGALVETALKLTVARARPDLDSLVTARGTSFPSGHAMNSMIVWVSTIWLLARPAHSAGRPAARVRSWSPGPVIAGAATLAVLVGSSRVALGAHHPGDVAAGWLLAGMWLLLLRRLVVEPGR</sequence>
<evidence type="ECO:0000313" key="4">
    <source>
        <dbReference type="Proteomes" id="UP000018291"/>
    </source>
</evidence>
<protein>
    <submittedName>
        <fullName evidence="3">Putative lipid phosphatase</fullName>
        <ecNumber evidence="3">3.1.3.-</ecNumber>
    </submittedName>
</protein>